<organism evidence="1 2">
    <name type="scientific">Botryobasidium botryosum (strain FD-172 SS1)</name>
    <dbReference type="NCBI Taxonomy" id="930990"/>
    <lineage>
        <taxon>Eukaryota</taxon>
        <taxon>Fungi</taxon>
        <taxon>Dikarya</taxon>
        <taxon>Basidiomycota</taxon>
        <taxon>Agaricomycotina</taxon>
        <taxon>Agaricomycetes</taxon>
        <taxon>Cantharellales</taxon>
        <taxon>Botryobasidiaceae</taxon>
        <taxon>Botryobasidium</taxon>
    </lineage>
</organism>
<proteinExistence type="predicted"/>
<protein>
    <submittedName>
        <fullName evidence="1">Uncharacterized protein</fullName>
    </submittedName>
</protein>
<sequence>MIVCGRGGEECWTRTLTDALLCTAGCRKKKRRFLDRWGYYFEEKDVDSSKNDSNRSSGMIFARLRCPCARSPPIPEASKRSSIHSLDESVLENSSVYSARETSVWAVLNLRVDIGSHERAADVDERETQAKVLSRRRDTCKNVARLDVVRGHVHSIRAIYLLPTTTIILMNLPSSPKPAFTYHPLSIAIMPRNARVRGRVTRATGLAGGRK</sequence>
<dbReference type="HOGENOM" id="CLU_1304674_0_0_1"/>
<dbReference type="AlphaFoldDB" id="A0A067LSF9"/>
<gene>
    <name evidence="1" type="ORF">BOTBODRAFT_279118</name>
</gene>
<name>A0A067LSF9_BOTB1</name>
<evidence type="ECO:0000313" key="1">
    <source>
        <dbReference type="EMBL" id="KDQ05974.1"/>
    </source>
</evidence>
<dbReference type="InParanoid" id="A0A067LSF9"/>
<accession>A0A067LSF9</accession>
<dbReference type="Proteomes" id="UP000027195">
    <property type="component" value="Unassembled WGS sequence"/>
</dbReference>
<evidence type="ECO:0000313" key="2">
    <source>
        <dbReference type="Proteomes" id="UP000027195"/>
    </source>
</evidence>
<reference evidence="2" key="1">
    <citation type="journal article" date="2014" name="Proc. Natl. Acad. Sci. U.S.A.">
        <title>Extensive sampling of basidiomycete genomes demonstrates inadequacy of the white-rot/brown-rot paradigm for wood decay fungi.</title>
        <authorList>
            <person name="Riley R."/>
            <person name="Salamov A.A."/>
            <person name="Brown D.W."/>
            <person name="Nagy L.G."/>
            <person name="Floudas D."/>
            <person name="Held B.W."/>
            <person name="Levasseur A."/>
            <person name="Lombard V."/>
            <person name="Morin E."/>
            <person name="Otillar R."/>
            <person name="Lindquist E.A."/>
            <person name="Sun H."/>
            <person name="LaButti K.M."/>
            <person name="Schmutz J."/>
            <person name="Jabbour D."/>
            <person name="Luo H."/>
            <person name="Baker S.E."/>
            <person name="Pisabarro A.G."/>
            <person name="Walton J.D."/>
            <person name="Blanchette R.A."/>
            <person name="Henrissat B."/>
            <person name="Martin F."/>
            <person name="Cullen D."/>
            <person name="Hibbett D.S."/>
            <person name="Grigoriev I.V."/>
        </authorList>
    </citation>
    <scope>NUCLEOTIDE SEQUENCE [LARGE SCALE GENOMIC DNA]</scope>
    <source>
        <strain evidence="2">FD-172 SS1</strain>
    </source>
</reference>
<dbReference type="EMBL" id="KL198166">
    <property type="protein sequence ID" value="KDQ05974.1"/>
    <property type="molecule type" value="Genomic_DNA"/>
</dbReference>
<keyword evidence="2" id="KW-1185">Reference proteome</keyword>